<reference evidence="1" key="1">
    <citation type="submission" date="2019-10" db="EMBL/GenBank/DDBJ databases">
        <title>Conservation and host-specific expression of non-tandemly repeated heterogenous ribosome RNA gene in arbuscular mycorrhizal fungi.</title>
        <authorList>
            <person name="Maeda T."/>
            <person name="Kobayashi Y."/>
            <person name="Nakagawa T."/>
            <person name="Ezawa T."/>
            <person name="Yamaguchi K."/>
            <person name="Bino T."/>
            <person name="Nishimoto Y."/>
            <person name="Shigenobu S."/>
            <person name="Kawaguchi M."/>
        </authorList>
    </citation>
    <scope>NUCLEOTIDE SEQUENCE</scope>
    <source>
        <strain evidence="1">HR1</strain>
    </source>
</reference>
<evidence type="ECO:0000313" key="1">
    <source>
        <dbReference type="EMBL" id="GET02869.1"/>
    </source>
</evidence>
<proteinExistence type="predicted"/>
<dbReference type="Proteomes" id="UP000615446">
    <property type="component" value="Unassembled WGS sequence"/>
</dbReference>
<evidence type="ECO:0000313" key="2">
    <source>
        <dbReference type="Proteomes" id="UP000615446"/>
    </source>
</evidence>
<comment type="caution">
    <text evidence="1">The sequence shown here is derived from an EMBL/GenBank/DDBJ whole genome shotgun (WGS) entry which is preliminary data.</text>
</comment>
<sequence>MNIELDYDDLIQTSEELKTCSPIAKVKDLFERMQKSSTTCHLTNSKINIPNRKNNSSSFGCFSSKITFESTSTRQEPWSETKWMERYYQVIRRKPSSTRLEETTGWGASRDNLTIHDRWTQSESKLYINLLELKAIQFPAFVQRSRESNSNDSNRQCNMGGINFRLIMFQYLKQSILSFNFSKITRYIQYQL</sequence>
<gene>
    <name evidence="1" type="ORF">RCL2_002923500</name>
</gene>
<dbReference type="EMBL" id="BLAL01000315">
    <property type="protein sequence ID" value="GET02869.1"/>
    <property type="molecule type" value="Genomic_DNA"/>
</dbReference>
<dbReference type="AlphaFoldDB" id="A0A8H3MHI0"/>
<name>A0A8H3MHI0_9GLOM</name>
<organism evidence="1 2">
    <name type="scientific">Rhizophagus clarus</name>
    <dbReference type="NCBI Taxonomy" id="94130"/>
    <lineage>
        <taxon>Eukaryota</taxon>
        <taxon>Fungi</taxon>
        <taxon>Fungi incertae sedis</taxon>
        <taxon>Mucoromycota</taxon>
        <taxon>Glomeromycotina</taxon>
        <taxon>Glomeromycetes</taxon>
        <taxon>Glomerales</taxon>
        <taxon>Glomeraceae</taxon>
        <taxon>Rhizophagus</taxon>
    </lineage>
</organism>
<accession>A0A8H3MHI0</accession>
<protein>
    <submittedName>
        <fullName evidence="1">Uncharacterized protein</fullName>
    </submittedName>
</protein>
<dbReference type="OrthoDB" id="2897838at2759"/>